<dbReference type="Proteomes" id="UP000289340">
    <property type="component" value="Chromosome 20"/>
</dbReference>
<feature type="region of interest" description="Disordered" evidence="1">
    <location>
        <begin position="1"/>
        <end position="63"/>
    </location>
</feature>
<keyword evidence="3" id="KW-1185">Reference proteome</keyword>
<accession>A0A445F4A6</accession>
<organism evidence="2 3">
    <name type="scientific">Glycine soja</name>
    <name type="common">Wild soybean</name>
    <dbReference type="NCBI Taxonomy" id="3848"/>
    <lineage>
        <taxon>Eukaryota</taxon>
        <taxon>Viridiplantae</taxon>
        <taxon>Streptophyta</taxon>
        <taxon>Embryophyta</taxon>
        <taxon>Tracheophyta</taxon>
        <taxon>Spermatophyta</taxon>
        <taxon>Magnoliopsida</taxon>
        <taxon>eudicotyledons</taxon>
        <taxon>Gunneridae</taxon>
        <taxon>Pentapetalae</taxon>
        <taxon>rosids</taxon>
        <taxon>fabids</taxon>
        <taxon>Fabales</taxon>
        <taxon>Fabaceae</taxon>
        <taxon>Papilionoideae</taxon>
        <taxon>50 kb inversion clade</taxon>
        <taxon>NPAAA clade</taxon>
        <taxon>indigoferoid/millettioid clade</taxon>
        <taxon>Phaseoleae</taxon>
        <taxon>Glycine</taxon>
        <taxon>Glycine subgen. Soja</taxon>
    </lineage>
</organism>
<evidence type="ECO:0000313" key="3">
    <source>
        <dbReference type="Proteomes" id="UP000289340"/>
    </source>
</evidence>
<protein>
    <submittedName>
        <fullName evidence="2">Uncharacterized protein</fullName>
    </submittedName>
</protein>
<reference evidence="2 3" key="1">
    <citation type="submission" date="2018-09" db="EMBL/GenBank/DDBJ databases">
        <title>A high-quality reference genome of wild soybean provides a powerful tool to mine soybean genomes.</title>
        <authorList>
            <person name="Xie M."/>
            <person name="Chung C.Y.L."/>
            <person name="Li M.-W."/>
            <person name="Wong F.-L."/>
            <person name="Chan T.-F."/>
            <person name="Lam H.-M."/>
        </authorList>
    </citation>
    <scope>NUCLEOTIDE SEQUENCE [LARGE SCALE GENOMIC DNA]</scope>
    <source>
        <strain evidence="3">cv. W05</strain>
        <tissue evidence="2">Hypocotyl of etiolated seedlings</tissue>
    </source>
</reference>
<evidence type="ECO:0000256" key="1">
    <source>
        <dbReference type="SAM" id="MobiDB-lite"/>
    </source>
</evidence>
<proteinExistence type="predicted"/>
<sequence length="158" mass="17168">MELTSMVELENEGAGPQCRQGKQPMVAASKKNQQEDEGAGTRKQMKKTNAQGRRRKGSNDEWNVNNNTIQIFGEVSKGGQHYEIFIADRRSSSILNSLWSDLDIQAANPSYTRAPSTVPENLGGPKFKIGTYYCKGAISPTADGRSGGKVELSSARSA</sequence>
<evidence type="ECO:0000313" key="2">
    <source>
        <dbReference type="EMBL" id="RZB43614.1"/>
    </source>
</evidence>
<gene>
    <name evidence="2" type="ORF">D0Y65_053924</name>
</gene>
<comment type="caution">
    <text evidence="2">The sequence shown here is derived from an EMBL/GenBank/DDBJ whole genome shotgun (WGS) entry which is preliminary data.</text>
</comment>
<name>A0A445F4A6_GLYSO</name>
<dbReference type="EMBL" id="QZWG01000020">
    <property type="protein sequence ID" value="RZB43614.1"/>
    <property type="molecule type" value="Genomic_DNA"/>
</dbReference>
<dbReference type="AlphaFoldDB" id="A0A445F4A6"/>
<feature type="region of interest" description="Disordered" evidence="1">
    <location>
        <begin position="138"/>
        <end position="158"/>
    </location>
</feature>